<gene>
    <name evidence="1" type="ORF">JHL16_29090</name>
</gene>
<organism evidence="1 2">
    <name type="scientific">Taklimakanibacter albus</name>
    <dbReference type="NCBI Taxonomy" id="2800327"/>
    <lineage>
        <taxon>Bacteria</taxon>
        <taxon>Pseudomonadati</taxon>
        <taxon>Pseudomonadota</taxon>
        <taxon>Alphaproteobacteria</taxon>
        <taxon>Hyphomicrobiales</taxon>
        <taxon>Aestuariivirgaceae</taxon>
        <taxon>Taklimakanibacter</taxon>
    </lineage>
</organism>
<dbReference type="Proteomes" id="UP000616151">
    <property type="component" value="Unassembled WGS sequence"/>
</dbReference>
<reference evidence="1" key="1">
    <citation type="submission" date="2021-01" db="EMBL/GenBank/DDBJ databases">
        <authorList>
            <person name="Sun Q."/>
        </authorList>
    </citation>
    <scope>NUCLEOTIDE SEQUENCE</scope>
    <source>
        <strain evidence="1">YIM B02566</strain>
    </source>
</reference>
<accession>A0ACC5RDA8</accession>
<sequence length="156" mass="17737">MHIFLMLGLIVVCLAAAWLYVELRPGLRKIRDSLNALTAYGADQAEIRFIHRRSGREIVFRKEIVGGVQQILLVTQRLKLSASEEVKVREFLESRGLKVETRKKSKRAKSTNVVVLGHSAEKAAGITTELAKEVLSMSSFTRFRFEFEGMNFPSRR</sequence>
<name>A0ACC5RDA8_9HYPH</name>
<evidence type="ECO:0000313" key="2">
    <source>
        <dbReference type="Proteomes" id="UP000616151"/>
    </source>
</evidence>
<comment type="caution">
    <text evidence="1">The sequence shown here is derived from an EMBL/GenBank/DDBJ whole genome shotgun (WGS) entry which is preliminary data.</text>
</comment>
<evidence type="ECO:0000313" key="1">
    <source>
        <dbReference type="EMBL" id="MBK1870456.1"/>
    </source>
</evidence>
<dbReference type="EMBL" id="JAENHL010000008">
    <property type="protein sequence ID" value="MBK1870456.1"/>
    <property type="molecule type" value="Genomic_DNA"/>
</dbReference>
<proteinExistence type="predicted"/>
<protein>
    <submittedName>
        <fullName evidence="1">Uncharacterized protein</fullName>
    </submittedName>
</protein>
<keyword evidence="2" id="KW-1185">Reference proteome</keyword>